<dbReference type="STRING" id="246410.J3KKM6"/>
<evidence type="ECO:0000313" key="1">
    <source>
        <dbReference type="EMBL" id="EAS36741.3"/>
    </source>
</evidence>
<proteinExistence type="predicted"/>
<reference evidence="2" key="2">
    <citation type="journal article" date="2010" name="Genome Res.">
        <title>Population genomic sequencing of Coccidioides fungi reveals recent hybridization and transposon control.</title>
        <authorList>
            <person name="Neafsey D.E."/>
            <person name="Barker B.M."/>
            <person name="Sharpton T.J."/>
            <person name="Stajich J.E."/>
            <person name="Park D.J."/>
            <person name="Whiston E."/>
            <person name="Hung C.-Y."/>
            <person name="McMahan C."/>
            <person name="White J."/>
            <person name="Sykes S."/>
            <person name="Heiman D."/>
            <person name="Young S."/>
            <person name="Zeng Q."/>
            <person name="Abouelleil A."/>
            <person name="Aftuck L."/>
            <person name="Bessette D."/>
            <person name="Brown A."/>
            <person name="FitzGerald M."/>
            <person name="Lui A."/>
            <person name="Macdonald J.P."/>
            <person name="Priest M."/>
            <person name="Orbach M.J."/>
            <person name="Galgiani J.N."/>
            <person name="Kirkland T.N."/>
            <person name="Cole G.T."/>
            <person name="Birren B.W."/>
            <person name="Henn M.R."/>
            <person name="Taylor J.W."/>
            <person name="Rounsley S.D."/>
        </authorList>
    </citation>
    <scope>GENOME REANNOTATION</scope>
    <source>
        <strain evidence="2">RS</strain>
    </source>
</reference>
<reference evidence="2" key="1">
    <citation type="journal article" date="2009" name="Genome Res.">
        <title>Comparative genomic analyses of the human fungal pathogens Coccidioides and their relatives.</title>
        <authorList>
            <person name="Sharpton T.J."/>
            <person name="Stajich J.E."/>
            <person name="Rounsley S.D."/>
            <person name="Gardner M.J."/>
            <person name="Wortman J.R."/>
            <person name="Jordar V.S."/>
            <person name="Maiti R."/>
            <person name="Kodira C.D."/>
            <person name="Neafsey D.E."/>
            <person name="Zeng Q."/>
            <person name="Hung C.-Y."/>
            <person name="McMahan C."/>
            <person name="Muszewska A."/>
            <person name="Grynberg M."/>
            <person name="Mandel M.A."/>
            <person name="Kellner E.M."/>
            <person name="Barker B.M."/>
            <person name="Galgiani J.N."/>
            <person name="Orbach M.J."/>
            <person name="Kirkland T.N."/>
            <person name="Cole G.T."/>
            <person name="Henn M.R."/>
            <person name="Birren B.W."/>
            <person name="Taylor J.W."/>
        </authorList>
    </citation>
    <scope>NUCLEOTIDE SEQUENCE [LARGE SCALE GENOMIC DNA]</scope>
    <source>
        <strain evidence="2">RS</strain>
    </source>
</reference>
<dbReference type="KEGG" id="cim:CIMG_12719"/>
<organism evidence="1 2">
    <name type="scientific">Coccidioides immitis (strain RS)</name>
    <name type="common">Valley fever fungus</name>
    <dbReference type="NCBI Taxonomy" id="246410"/>
    <lineage>
        <taxon>Eukaryota</taxon>
        <taxon>Fungi</taxon>
        <taxon>Dikarya</taxon>
        <taxon>Ascomycota</taxon>
        <taxon>Pezizomycotina</taxon>
        <taxon>Eurotiomycetes</taxon>
        <taxon>Eurotiomycetidae</taxon>
        <taxon>Onygenales</taxon>
        <taxon>Onygenaceae</taxon>
        <taxon>Coccidioides</taxon>
    </lineage>
</organism>
<dbReference type="OrthoDB" id="4182572at2759"/>
<protein>
    <submittedName>
        <fullName evidence="1">Uncharacterized protein</fullName>
    </submittedName>
</protein>
<accession>J3KKM6</accession>
<dbReference type="AlphaFoldDB" id="J3KKM6"/>
<dbReference type="InParanoid" id="J3KKM6"/>
<name>J3KKM6_COCIM</name>
<evidence type="ECO:0000313" key="2">
    <source>
        <dbReference type="Proteomes" id="UP000001261"/>
    </source>
</evidence>
<keyword evidence="2" id="KW-1185">Reference proteome</keyword>
<dbReference type="Pfam" id="PF12520">
    <property type="entry name" value="DUF3723"/>
    <property type="match status" value="3"/>
</dbReference>
<dbReference type="GeneID" id="24164346"/>
<dbReference type="RefSeq" id="XP_001248324.2">
    <property type="nucleotide sequence ID" value="XM_001248323.2"/>
</dbReference>
<dbReference type="EMBL" id="GG704911">
    <property type="protein sequence ID" value="EAS36741.3"/>
    <property type="molecule type" value="Genomic_DNA"/>
</dbReference>
<sequence length="412" mass="47773">MHRAWFTEEEVRVATERRLKYQGTAKVRLDQIQFDPPLPRDLNSSNLERLRQVFQKKNTVAVLMLTIMCQQSYRTKTSKKHSIVPRFSPMTLKTNLPEKYPMLHFHNSKLHGLHGRHRVQVVSELLPPVDRWWMVDLYLDGILPWMSVRNSGSPFLRSMQTRENPPMEKYTRRSVNMKKNRMNHFSSNGLRACCAGFNALLAIPGLWGRRMRISMIHCLVTIDCVEEILNYLESVKEFWSSLVNHHLIAMKRIDQDMVEKLQLMAPCASYIDVQAVYGFILSTPPDKSIWKSITDMFVTSSEIEKDCLVQTSESTFQQTHMAGMECLDIVYQQVWLYAMQHYPSMPADLKNDNDLLAKPNHAKANECVVYKMAALVHCLRFCSTKITELMNQSPDRQIAQATLLKAQKPSCF</sequence>
<gene>
    <name evidence="1" type="ORF">CIMG_12719</name>
</gene>
<dbReference type="OMA" id="NCYEEMV"/>
<dbReference type="InterPro" id="IPR022198">
    <property type="entry name" value="DUF3723"/>
</dbReference>
<dbReference type="VEuPathDB" id="FungiDB:CIMG_12719"/>
<dbReference type="Proteomes" id="UP000001261">
    <property type="component" value="Unassembled WGS sequence"/>
</dbReference>